<evidence type="ECO:0000256" key="1">
    <source>
        <dbReference type="ARBA" id="ARBA00004127"/>
    </source>
</evidence>
<dbReference type="GO" id="GO:0098554">
    <property type="term" value="C:cytoplasmic side of endoplasmic reticulum membrane"/>
    <property type="evidence" value="ECO:0007669"/>
    <property type="project" value="TreeGrafter"/>
</dbReference>
<keyword evidence="6 7" id="KW-0472">Membrane</keyword>
<organism evidence="9">
    <name type="scientific">Chlorella variabilis</name>
    <name type="common">Green alga</name>
    <dbReference type="NCBI Taxonomy" id="554065"/>
    <lineage>
        <taxon>Eukaryota</taxon>
        <taxon>Viridiplantae</taxon>
        <taxon>Chlorophyta</taxon>
        <taxon>core chlorophytes</taxon>
        <taxon>Trebouxiophyceae</taxon>
        <taxon>Chlorellales</taxon>
        <taxon>Chlorellaceae</taxon>
        <taxon>Chlorella clade</taxon>
        <taxon>Chlorella</taxon>
    </lineage>
</organism>
<dbReference type="Proteomes" id="UP000008141">
    <property type="component" value="Unassembled WGS sequence"/>
</dbReference>
<dbReference type="FunCoup" id="E1ZD37">
    <property type="interactions" value="1166"/>
</dbReference>
<comment type="subcellular location">
    <subcellularLocation>
        <location evidence="1">Endomembrane system</location>
        <topology evidence="1">Multi-pass membrane protein</topology>
    </subcellularLocation>
</comment>
<protein>
    <submittedName>
        <fullName evidence="8">Uncharacterized protein</fullName>
    </submittedName>
</protein>
<dbReference type="GO" id="GO:0030660">
    <property type="term" value="C:Golgi-associated vesicle membrane"/>
    <property type="evidence" value="ECO:0007669"/>
    <property type="project" value="TreeGrafter"/>
</dbReference>
<keyword evidence="3 7" id="KW-0812">Transmembrane</keyword>
<proteinExistence type="inferred from homology"/>
<dbReference type="RefSeq" id="XP_005848452.1">
    <property type="nucleotide sequence ID" value="XM_005848390.1"/>
</dbReference>
<dbReference type="GO" id="GO:0098553">
    <property type="term" value="C:lumenal side of endoplasmic reticulum membrane"/>
    <property type="evidence" value="ECO:0007669"/>
    <property type="project" value="TreeGrafter"/>
</dbReference>
<feature type="transmembrane region" description="Helical" evidence="7">
    <location>
        <begin position="12"/>
        <end position="29"/>
    </location>
</feature>
<dbReference type="GeneID" id="17355751"/>
<dbReference type="InParanoid" id="E1ZD37"/>
<dbReference type="AlphaFoldDB" id="E1ZD37"/>
<dbReference type="InterPro" id="IPR007369">
    <property type="entry name" value="Peptidase_A22B_SPP"/>
</dbReference>
<feature type="transmembrane region" description="Helical" evidence="7">
    <location>
        <begin position="179"/>
        <end position="201"/>
    </location>
</feature>
<dbReference type="PANTHER" id="PTHR12174">
    <property type="entry name" value="SIGNAL PEPTIDE PEPTIDASE"/>
    <property type="match status" value="1"/>
</dbReference>
<dbReference type="OrthoDB" id="29661at2759"/>
<evidence type="ECO:0000256" key="3">
    <source>
        <dbReference type="ARBA" id="ARBA00022692"/>
    </source>
</evidence>
<name>E1ZD37_CHLVA</name>
<comment type="similarity">
    <text evidence="2">Belongs to the peptidase A22B family.</text>
</comment>
<keyword evidence="5 7" id="KW-1133">Transmembrane helix</keyword>
<dbReference type="Pfam" id="PF04258">
    <property type="entry name" value="Peptidase_A22B"/>
    <property type="match status" value="1"/>
</dbReference>
<dbReference type="GO" id="GO:0042500">
    <property type="term" value="F:aspartic endopeptidase activity, intramembrane cleaving"/>
    <property type="evidence" value="ECO:0007669"/>
    <property type="project" value="InterPro"/>
</dbReference>
<feature type="transmembrane region" description="Helical" evidence="7">
    <location>
        <begin position="244"/>
        <end position="262"/>
    </location>
</feature>
<evidence type="ECO:0000256" key="6">
    <source>
        <dbReference type="ARBA" id="ARBA00023136"/>
    </source>
</evidence>
<dbReference type="GO" id="GO:0033619">
    <property type="term" value="P:membrane protein proteolysis"/>
    <property type="evidence" value="ECO:0007669"/>
    <property type="project" value="TreeGrafter"/>
</dbReference>
<sequence length="310" mass="33349">MPSVTISSRAAVGFVVLASAMLLTLFFFLDKWLAYVLVTLFALGAWQACGMISFAVLNQLSSSQWRGSYIRLPAVGVVPANGVIAAVLAGGLCVTWAVWHNAVWSWPLQDIMGVCFMLVILKQFFLPNLKVASTLLCLTFPIVTGGESVMVEVATGGASHEQLPMVLRVPHHVLGTNPAFALLGLGDVVLPGLLAVFCRRFDLTHRLGVARSYFLPCVLGYGAGLLVTYCALWFSWFGDEGQPALLYLVPGTLGTTSLLALARGQFSALWHNDFELALVGGMLRGDAAAREAAERLEAGLERLLPPGEQR</sequence>
<evidence type="ECO:0000256" key="2">
    <source>
        <dbReference type="ARBA" id="ARBA00006859"/>
    </source>
</evidence>
<evidence type="ECO:0000313" key="9">
    <source>
        <dbReference type="Proteomes" id="UP000008141"/>
    </source>
</evidence>
<dbReference type="SMART" id="SM00730">
    <property type="entry name" value="PSN"/>
    <property type="match status" value="1"/>
</dbReference>
<dbReference type="PANTHER" id="PTHR12174:SF75">
    <property type="entry name" value="SIGNAL PEPTIDE PEPTIDASE-LIKE 2"/>
    <property type="match status" value="1"/>
</dbReference>
<keyword evidence="4" id="KW-0378">Hydrolase</keyword>
<dbReference type="OMA" id="FFEESIM"/>
<feature type="transmembrane region" description="Helical" evidence="7">
    <location>
        <begin position="213"/>
        <end position="238"/>
    </location>
</feature>
<reference evidence="8 9" key="1">
    <citation type="journal article" date="2010" name="Plant Cell">
        <title>The Chlorella variabilis NC64A genome reveals adaptation to photosymbiosis, coevolution with viruses, and cryptic sex.</title>
        <authorList>
            <person name="Blanc G."/>
            <person name="Duncan G."/>
            <person name="Agarkova I."/>
            <person name="Borodovsky M."/>
            <person name="Gurnon J."/>
            <person name="Kuo A."/>
            <person name="Lindquist E."/>
            <person name="Lucas S."/>
            <person name="Pangilinan J."/>
            <person name="Polle J."/>
            <person name="Salamov A."/>
            <person name="Terry A."/>
            <person name="Yamada T."/>
            <person name="Dunigan D.D."/>
            <person name="Grigoriev I.V."/>
            <person name="Claverie J.M."/>
            <person name="Van Etten J.L."/>
        </authorList>
    </citation>
    <scope>NUCLEOTIDE SEQUENCE [LARGE SCALE GENOMIC DNA]</scope>
    <source>
        <strain evidence="8 9">NC64A</strain>
    </source>
</reference>
<evidence type="ECO:0000256" key="5">
    <source>
        <dbReference type="ARBA" id="ARBA00022989"/>
    </source>
</evidence>
<dbReference type="InterPro" id="IPR006639">
    <property type="entry name" value="Preselin/SPP"/>
</dbReference>
<evidence type="ECO:0000313" key="8">
    <source>
        <dbReference type="EMBL" id="EFN56350.1"/>
    </source>
</evidence>
<gene>
    <name evidence="8" type="ORF">CHLNCDRAFT_144830</name>
</gene>
<feature type="transmembrane region" description="Helical" evidence="7">
    <location>
        <begin position="69"/>
        <end position="98"/>
    </location>
</feature>
<dbReference type="KEGG" id="cvr:CHLNCDRAFT_144830"/>
<keyword evidence="9" id="KW-1185">Reference proteome</keyword>
<accession>E1ZD37</accession>
<evidence type="ECO:0000256" key="4">
    <source>
        <dbReference type="ARBA" id="ARBA00022801"/>
    </source>
</evidence>
<evidence type="ECO:0000256" key="7">
    <source>
        <dbReference type="SAM" id="Phobius"/>
    </source>
</evidence>
<feature type="transmembrane region" description="Helical" evidence="7">
    <location>
        <begin position="35"/>
        <end position="57"/>
    </location>
</feature>
<dbReference type="GO" id="GO:0005765">
    <property type="term" value="C:lysosomal membrane"/>
    <property type="evidence" value="ECO:0007669"/>
    <property type="project" value="TreeGrafter"/>
</dbReference>
<dbReference type="EMBL" id="GL433842">
    <property type="protein sequence ID" value="EFN56350.1"/>
    <property type="molecule type" value="Genomic_DNA"/>
</dbReference>
<dbReference type="eggNOG" id="KOG2442">
    <property type="taxonomic scope" value="Eukaryota"/>
</dbReference>